<dbReference type="PANTHER" id="PTHR36444:SF2">
    <property type="entry name" value="TRANSCRIPTIONAL REGULATOR PROTEIN YOBU-RELATED"/>
    <property type="match status" value="1"/>
</dbReference>
<dbReference type="InterPro" id="IPR029441">
    <property type="entry name" value="Cass2"/>
</dbReference>
<dbReference type="SUPFAM" id="SSF55136">
    <property type="entry name" value="Probable bacterial effector-binding domain"/>
    <property type="match status" value="1"/>
</dbReference>
<dbReference type="SMART" id="SM00871">
    <property type="entry name" value="AraC_E_bind"/>
    <property type="match status" value="1"/>
</dbReference>
<feature type="domain" description="AraC effector-binding" evidence="1">
    <location>
        <begin position="1"/>
        <end position="158"/>
    </location>
</feature>
<dbReference type="GO" id="GO:0003677">
    <property type="term" value="F:DNA binding"/>
    <property type="evidence" value="ECO:0007669"/>
    <property type="project" value="UniProtKB-KW"/>
</dbReference>
<evidence type="ECO:0000313" key="3">
    <source>
        <dbReference type="Proteomes" id="UP000198538"/>
    </source>
</evidence>
<dbReference type="Pfam" id="PF14526">
    <property type="entry name" value="Cass2"/>
    <property type="match status" value="1"/>
</dbReference>
<keyword evidence="3" id="KW-1185">Reference proteome</keyword>
<proteinExistence type="predicted"/>
<dbReference type="STRING" id="582692.SAMN05720606_109124"/>
<organism evidence="2 3">
    <name type="scientific">Paenibacillus polysaccharolyticus</name>
    <dbReference type="NCBI Taxonomy" id="582692"/>
    <lineage>
        <taxon>Bacteria</taxon>
        <taxon>Bacillati</taxon>
        <taxon>Bacillota</taxon>
        <taxon>Bacilli</taxon>
        <taxon>Bacillales</taxon>
        <taxon>Paenibacillaceae</taxon>
        <taxon>Paenibacillus</taxon>
    </lineage>
</organism>
<dbReference type="InterPro" id="IPR010499">
    <property type="entry name" value="AraC_E-bd"/>
</dbReference>
<dbReference type="Proteomes" id="UP000198538">
    <property type="component" value="Unassembled WGS sequence"/>
</dbReference>
<dbReference type="InterPro" id="IPR053182">
    <property type="entry name" value="YobU-like_regulator"/>
</dbReference>
<accession>A0A1G5IRN0</accession>
<keyword evidence="2" id="KW-0238">DNA-binding</keyword>
<dbReference type="PANTHER" id="PTHR36444">
    <property type="entry name" value="TRANSCRIPTIONAL REGULATOR PROTEIN YOBU-RELATED"/>
    <property type="match status" value="1"/>
</dbReference>
<name>A0A1G5IRN0_9BACL</name>
<dbReference type="InterPro" id="IPR011256">
    <property type="entry name" value="Reg_factor_effector_dom_sf"/>
</dbReference>
<gene>
    <name evidence="2" type="ORF">SAMN05720606_109124</name>
</gene>
<sequence length="159" mass="18538">METKIVTLAAFHVAGYRIEATVEEFEAGLRQNLYDKLIEKRDQIKHRKNDQVLLMQLYPSYEDFNAKVDPFAHVLCYEVNETEGTPPGMIIHHVPARSYVTCTHRGLESDIGDTYDYIYGQWLEDAGYTPECYDFEIWDERYQPDSVNNEIDVYVALQS</sequence>
<reference evidence="3" key="1">
    <citation type="submission" date="2016-10" db="EMBL/GenBank/DDBJ databases">
        <authorList>
            <person name="Varghese N."/>
            <person name="Submissions S."/>
        </authorList>
    </citation>
    <scope>NUCLEOTIDE SEQUENCE [LARGE SCALE GENOMIC DNA]</scope>
    <source>
        <strain evidence="3">BL9</strain>
    </source>
</reference>
<evidence type="ECO:0000259" key="1">
    <source>
        <dbReference type="SMART" id="SM00871"/>
    </source>
</evidence>
<dbReference type="EMBL" id="FMVM01000009">
    <property type="protein sequence ID" value="SCY78775.1"/>
    <property type="molecule type" value="Genomic_DNA"/>
</dbReference>
<evidence type="ECO:0000313" key="2">
    <source>
        <dbReference type="EMBL" id="SCY78775.1"/>
    </source>
</evidence>
<dbReference type="RefSeq" id="WP_090920863.1">
    <property type="nucleotide sequence ID" value="NZ_FMVM01000009.1"/>
</dbReference>
<dbReference type="Gene3D" id="3.20.80.10">
    <property type="entry name" value="Regulatory factor, effector binding domain"/>
    <property type="match status" value="1"/>
</dbReference>
<protein>
    <submittedName>
        <fullName evidence="2">Predicted transcriptional regulator YdeE, contains AraC-type DNA-binding domain</fullName>
    </submittedName>
</protein>
<dbReference type="AlphaFoldDB" id="A0A1G5IRN0"/>